<dbReference type="RefSeq" id="WP_248823249.1">
    <property type="nucleotide sequence ID" value="NZ_JALKFT010000002.1"/>
</dbReference>
<dbReference type="InterPro" id="IPR036390">
    <property type="entry name" value="WH_DNA-bd_sf"/>
</dbReference>
<dbReference type="EMBL" id="JALKFT010000002">
    <property type="protein sequence ID" value="MCK9874615.1"/>
    <property type="molecule type" value="Genomic_DNA"/>
</dbReference>
<proteinExistence type="predicted"/>
<dbReference type="PANTHER" id="PTHR30595">
    <property type="entry name" value="GLPR-RELATED TRANSCRIPTIONAL REPRESSOR"/>
    <property type="match status" value="1"/>
</dbReference>
<dbReference type="SUPFAM" id="SSF46785">
    <property type="entry name" value="Winged helix' DNA-binding domain"/>
    <property type="match status" value="1"/>
</dbReference>
<organism evidence="1 2">
    <name type="scientific">Frankia umida</name>
    <dbReference type="NCBI Taxonomy" id="573489"/>
    <lineage>
        <taxon>Bacteria</taxon>
        <taxon>Bacillati</taxon>
        <taxon>Actinomycetota</taxon>
        <taxon>Actinomycetes</taxon>
        <taxon>Frankiales</taxon>
        <taxon>Frankiaceae</taxon>
        <taxon>Frankia</taxon>
    </lineage>
</organism>
<dbReference type="Gene3D" id="3.30.565.60">
    <property type="match status" value="1"/>
</dbReference>
<comment type="caution">
    <text evidence="1">The sequence shown here is derived from an EMBL/GenBank/DDBJ whole genome shotgun (WGS) entry which is preliminary data.</text>
</comment>
<dbReference type="Pfam" id="PF13749">
    <property type="entry name" value="HATPase_c_4"/>
    <property type="match status" value="1"/>
</dbReference>
<gene>
    <name evidence="1" type="ORF">MXD59_02255</name>
</gene>
<evidence type="ECO:0000313" key="1">
    <source>
        <dbReference type="EMBL" id="MCK9874615.1"/>
    </source>
</evidence>
<evidence type="ECO:0000313" key="2">
    <source>
        <dbReference type="Proteomes" id="UP001201873"/>
    </source>
</evidence>
<reference evidence="1 2" key="1">
    <citation type="submission" date="2022-04" db="EMBL/GenBank/DDBJ databases">
        <title>Genome diversity in the genus Frankia.</title>
        <authorList>
            <person name="Carlos-Shanley C."/>
            <person name="Hahn D."/>
        </authorList>
    </citation>
    <scope>NUCLEOTIDE SEQUENCE [LARGE SCALE GENOMIC DNA]</scope>
    <source>
        <strain evidence="1 2">Ag45/Mut15</strain>
    </source>
</reference>
<dbReference type="InterPro" id="IPR038475">
    <property type="entry name" value="RecG_C_sf"/>
</dbReference>
<dbReference type="Gene3D" id="1.10.10.10">
    <property type="entry name" value="Winged helix-like DNA-binding domain superfamily/Winged helix DNA-binding domain"/>
    <property type="match status" value="1"/>
</dbReference>
<dbReference type="Proteomes" id="UP001201873">
    <property type="component" value="Unassembled WGS sequence"/>
</dbReference>
<name>A0ABT0JTB0_9ACTN</name>
<dbReference type="InterPro" id="IPR036388">
    <property type="entry name" value="WH-like_DNA-bd_sf"/>
</dbReference>
<accession>A0ABT0JTB0</accession>
<keyword evidence="2" id="KW-1185">Reference proteome</keyword>
<dbReference type="Pfam" id="PF13412">
    <property type="entry name" value="HTH_24"/>
    <property type="match status" value="1"/>
</dbReference>
<sequence length="202" mass="21993">MLDRDGTFVGRSIVPRDAWLEGLVNAVIHRSYSLGGDHIRVEIYPNRIEIESPGRFPGLADPSRPLDISRFARNPRIARVCADLRVAQELGEGIKRMFEEMRRVGLTDPMYKQSAGSVKLVLAAIPRLDARTAASLPKGSQDVLDALRASGSPSGTGDLAGALGMSRPALKTRLKALEAEGLIRWVGKSSRDPRAVWVLIDG</sequence>
<dbReference type="PANTHER" id="PTHR30595:SF6">
    <property type="entry name" value="SCHLAFEN ALBA-2 DOMAIN-CONTAINING PROTEIN"/>
    <property type="match status" value="1"/>
</dbReference>
<protein>
    <submittedName>
        <fullName evidence="1">Winged helix-turn-helix transcriptional regulator</fullName>
    </submittedName>
</protein>